<name>A0A645CWB7_9ZZZZ</name>
<dbReference type="EMBL" id="VSSQ01030610">
    <property type="protein sequence ID" value="MPM81201.1"/>
    <property type="molecule type" value="Genomic_DNA"/>
</dbReference>
<comment type="caution">
    <text evidence="1">The sequence shown here is derived from an EMBL/GenBank/DDBJ whole genome shotgun (WGS) entry which is preliminary data.</text>
</comment>
<dbReference type="AlphaFoldDB" id="A0A645CWB7"/>
<gene>
    <name evidence="1" type="ORF">SDC9_128253</name>
</gene>
<evidence type="ECO:0000313" key="1">
    <source>
        <dbReference type="EMBL" id="MPM81201.1"/>
    </source>
</evidence>
<organism evidence="1">
    <name type="scientific">bioreactor metagenome</name>
    <dbReference type="NCBI Taxonomy" id="1076179"/>
    <lineage>
        <taxon>unclassified sequences</taxon>
        <taxon>metagenomes</taxon>
        <taxon>ecological metagenomes</taxon>
    </lineage>
</organism>
<protein>
    <submittedName>
        <fullName evidence="1">Uncharacterized protein</fullName>
    </submittedName>
</protein>
<reference evidence="1" key="1">
    <citation type="submission" date="2019-08" db="EMBL/GenBank/DDBJ databases">
        <authorList>
            <person name="Kucharzyk K."/>
            <person name="Murdoch R.W."/>
            <person name="Higgins S."/>
            <person name="Loffler F."/>
        </authorList>
    </citation>
    <scope>NUCLEOTIDE SEQUENCE</scope>
</reference>
<proteinExistence type="predicted"/>
<accession>A0A645CWB7</accession>
<sequence length="90" mass="10047">MKYTGTNWETVGCPVTGGEQTANGWVLRILAEEAWMMRCLRLFFCESLREIADGKCLSPERKVNIAKDLLYAAAQKECALAEVLEAASKF</sequence>